<protein>
    <submittedName>
        <fullName evidence="3">Uncharacterized protein</fullName>
    </submittedName>
</protein>
<organism evidence="3 5">
    <name type="scientific">Lacihabitans soyangensis</name>
    <dbReference type="NCBI Taxonomy" id="869394"/>
    <lineage>
        <taxon>Bacteria</taxon>
        <taxon>Pseudomonadati</taxon>
        <taxon>Bacteroidota</taxon>
        <taxon>Cytophagia</taxon>
        <taxon>Cytophagales</taxon>
        <taxon>Leadbetterellaceae</taxon>
        <taxon>Lacihabitans</taxon>
    </lineage>
</organism>
<dbReference type="Proteomes" id="UP001204144">
    <property type="component" value="Unassembled WGS sequence"/>
</dbReference>
<dbReference type="AlphaFoldDB" id="A0AAE3H5C6"/>
<dbReference type="EMBL" id="RJUF01000186">
    <property type="protein sequence ID" value="MCP9765637.1"/>
    <property type="molecule type" value="Genomic_DNA"/>
</dbReference>
<dbReference type="EMBL" id="RJUF01000141">
    <property type="protein sequence ID" value="MCP9764293.1"/>
    <property type="molecule type" value="Genomic_DNA"/>
</dbReference>
<reference evidence="3 5" key="1">
    <citation type="submission" date="2018-11" db="EMBL/GenBank/DDBJ databases">
        <title>Novel bacteria species description.</title>
        <authorList>
            <person name="Han J.-H."/>
        </authorList>
    </citation>
    <scope>NUCLEOTIDE SEQUENCE [LARGE SCALE GENOMIC DNA]</scope>
    <source>
        <strain evidence="3 5">KCTC23259</strain>
    </source>
</reference>
<evidence type="ECO:0000313" key="4">
    <source>
        <dbReference type="EMBL" id="MCP9765637.1"/>
    </source>
</evidence>
<dbReference type="EMBL" id="RJUF01000140">
    <property type="protein sequence ID" value="MCP9764292.1"/>
    <property type="molecule type" value="Genomic_DNA"/>
</dbReference>
<dbReference type="EMBL" id="RJUF01000142">
    <property type="protein sequence ID" value="MCP9764296.1"/>
    <property type="molecule type" value="Genomic_DNA"/>
</dbReference>
<accession>A0AAE3H5C6</accession>
<gene>
    <name evidence="1" type="ORF">EGI31_15205</name>
    <name evidence="2" type="ORF">EGI31_15210</name>
    <name evidence="3" type="ORF">EGI31_15225</name>
    <name evidence="4" type="ORF">EGI31_22100</name>
</gene>
<dbReference type="RefSeq" id="WP_255037995.1">
    <property type="nucleotide sequence ID" value="NZ_RJUF01000140.1"/>
</dbReference>
<evidence type="ECO:0000313" key="1">
    <source>
        <dbReference type="EMBL" id="MCP9764292.1"/>
    </source>
</evidence>
<keyword evidence="5" id="KW-1185">Reference proteome</keyword>
<evidence type="ECO:0000313" key="3">
    <source>
        <dbReference type="EMBL" id="MCP9764296.1"/>
    </source>
</evidence>
<sequence>MQNIEAQWRRNFAKSELVIGGRFQPLRAKALLYGDKNESHSVFQKGYKKFYESHQFPKTDNSVWYLIQFLGKIGIQIKFDYLNKFILQEPENYLEIKKRIFFLLKSFSDADEQLDVNDPFTNNRGDIYYFLKIATPKFNQETIFQKVRYRLNKMFRLT</sequence>
<evidence type="ECO:0000313" key="2">
    <source>
        <dbReference type="EMBL" id="MCP9764293.1"/>
    </source>
</evidence>
<name>A0AAE3H5C6_9BACT</name>
<proteinExistence type="predicted"/>
<evidence type="ECO:0000313" key="5">
    <source>
        <dbReference type="Proteomes" id="UP001204144"/>
    </source>
</evidence>
<comment type="caution">
    <text evidence="3">The sequence shown here is derived from an EMBL/GenBank/DDBJ whole genome shotgun (WGS) entry which is preliminary data.</text>
</comment>